<sequence>MLYRRPDMQGLHGAGKSVPGVEECRFLAVTIQGMADREGERERSGAVYTARGQVDGEDWPAVAAALNERMAARRIGQQELARLSGVSVSTLRMLQHGASRRVQNKTLEAICRALDWPADHLIGILVTPQPHPASASVADVAVMAVLERIEDHVRQLTDRLTGIEKDFRAVISGQEQQPER</sequence>
<proteinExistence type="predicted"/>
<dbReference type="EMBL" id="BAAAZO010000003">
    <property type="protein sequence ID" value="GAA3604391.1"/>
    <property type="molecule type" value="Genomic_DNA"/>
</dbReference>
<dbReference type="CDD" id="cd00093">
    <property type="entry name" value="HTH_XRE"/>
    <property type="match status" value="1"/>
</dbReference>
<evidence type="ECO:0000313" key="2">
    <source>
        <dbReference type="EMBL" id="GAA3604391.1"/>
    </source>
</evidence>
<accession>A0ABP6ZBV3</accession>
<dbReference type="InterPro" id="IPR001387">
    <property type="entry name" value="Cro/C1-type_HTH"/>
</dbReference>
<name>A0ABP6ZBV3_9ACTN</name>
<evidence type="ECO:0000313" key="3">
    <source>
        <dbReference type="Proteomes" id="UP001501074"/>
    </source>
</evidence>
<dbReference type="Proteomes" id="UP001501074">
    <property type="component" value="Unassembled WGS sequence"/>
</dbReference>
<evidence type="ECO:0000259" key="1">
    <source>
        <dbReference type="PROSITE" id="PS50943"/>
    </source>
</evidence>
<feature type="domain" description="HTH cro/C1-type" evidence="1">
    <location>
        <begin position="66"/>
        <end position="121"/>
    </location>
</feature>
<keyword evidence="3" id="KW-1185">Reference proteome</keyword>
<dbReference type="InterPro" id="IPR010982">
    <property type="entry name" value="Lambda_DNA-bd_dom_sf"/>
</dbReference>
<comment type="caution">
    <text evidence="2">The sequence shown here is derived from an EMBL/GenBank/DDBJ whole genome shotgun (WGS) entry which is preliminary data.</text>
</comment>
<protein>
    <recommendedName>
        <fullName evidence="1">HTH cro/C1-type domain-containing protein</fullName>
    </recommendedName>
</protein>
<gene>
    <name evidence="2" type="ORF">GCM10022223_20030</name>
</gene>
<organism evidence="2 3">
    <name type="scientific">Kineosporia mesophila</name>
    <dbReference type="NCBI Taxonomy" id="566012"/>
    <lineage>
        <taxon>Bacteria</taxon>
        <taxon>Bacillati</taxon>
        <taxon>Actinomycetota</taxon>
        <taxon>Actinomycetes</taxon>
        <taxon>Kineosporiales</taxon>
        <taxon>Kineosporiaceae</taxon>
        <taxon>Kineosporia</taxon>
    </lineage>
</organism>
<dbReference type="PROSITE" id="PS50943">
    <property type="entry name" value="HTH_CROC1"/>
    <property type="match status" value="1"/>
</dbReference>
<dbReference type="Gene3D" id="1.10.260.40">
    <property type="entry name" value="lambda repressor-like DNA-binding domains"/>
    <property type="match status" value="1"/>
</dbReference>
<dbReference type="Pfam" id="PF13443">
    <property type="entry name" value="HTH_26"/>
    <property type="match status" value="1"/>
</dbReference>
<dbReference type="SMART" id="SM00530">
    <property type="entry name" value="HTH_XRE"/>
    <property type="match status" value="1"/>
</dbReference>
<dbReference type="SUPFAM" id="SSF47413">
    <property type="entry name" value="lambda repressor-like DNA-binding domains"/>
    <property type="match status" value="1"/>
</dbReference>
<reference evidence="3" key="1">
    <citation type="journal article" date="2019" name="Int. J. Syst. Evol. Microbiol.">
        <title>The Global Catalogue of Microorganisms (GCM) 10K type strain sequencing project: providing services to taxonomists for standard genome sequencing and annotation.</title>
        <authorList>
            <consortium name="The Broad Institute Genomics Platform"/>
            <consortium name="The Broad Institute Genome Sequencing Center for Infectious Disease"/>
            <person name="Wu L."/>
            <person name="Ma J."/>
        </authorList>
    </citation>
    <scope>NUCLEOTIDE SEQUENCE [LARGE SCALE GENOMIC DNA]</scope>
    <source>
        <strain evidence="3">JCM 16902</strain>
    </source>
</reference>